<dbReference type="PROSITE" id="PS50801">
    <property type="entry name" value="STAS"/>
    <property type="match status" value="1"/>
</dbReference>
<dbReference type="Pfam" id="PF01740">
    <property type="entry name" value="STAS"/>
    <property type="match status" value="1"/>
</dbReference>
<dbReference type="Proteomes" id="UP000465301">
    <property type="component" value="Unassembled WGS sequence"/>
</dbReference>
<organism evidence="2 3">
    <name type="scientific">Mycobacterium timonense</name>
    <dbReference type="NCBI Taxonomy" id="701043"/>
    <lineage>
        <taxon>Bacteria</taxon>
        <taxon>Bacillati</taxon>
        <taxon>Actinomycetota</taxon>
        <taxon>Actinomycetes</taxon>
        <taxon>Mycobacteriales</taxon>
        <taxon>Mycobacteriaceae</taxon>
        <taxon>Mycobacterium</taxon>
        <taxon>Mycobacterium avium complex (MAC)</taxon>
    </lineage>
</organism>
<comment type="caution">
    <text evidence="2">The sequence shown here is derived from an EMBL/GenBank/DDBJ whole genome shotgun (WGS) entry which is preliminary data.</text>
</comment>
<dbReference type="Gene3D" id="3.30.750.24">
    <property type="entry name" value="STAS domain"/>
    <property type="match status" value="1"/>
</dbReference>
<evidence type="ECO:0000259" key="1">
    <source>
        <dbReference type="PROSITE" id="PS50801"/>
    </source>
</evidence>
<name>A0A7I9Z7Z3_9MYCO</name>
<dbReference type="SUPFAM" id="SSF52091">
    <property type="entry name" value="SpoIIaa-like"/>
    <property type="match status" value="1"/>
</dbReference>
<dbReference type="RefSeq" id="WP_163710811.1">
    <property type="nucleotide sequence ID" value="NZ_BLLA01000001.1"/>
</dbReference>
<accession>A0A7I9Z7Z3</accession>
<dbReference type="CDD" id="cd07043">
    <property type="entry name" value="STAS_anti-anti-sigma_factors"/>
    <property type="match status" value="1"/>
</dbReference>
<feature type="domain" description="STAS" evidence="1">
    <location>
        <begin position="19"/>
        <end position="120"/>
    </location>
</feature>
<protein>
    <submittedName>
        <fullName evidence="2">Sulfate transporter</fullName>
    </submittedName>
</protein>
<keyword evidence="3" id="KW-1185">Reference proteome</keyword>
<dbReference type="EMBL" id="BLLA01000001">
    <property type="protein sequence ID" value="GFG97084.1"/>
    <property type="molecule type" value="Genomic_DNA"/>
</dbReference>
<dbReference type="InterPro" id="IPR036513">
    <property type="entry name" value="STAS_dom_sf"/>
</dbReference>
<dbReference type="InterPro" id="IPR002645">
    <property type="entry name" value="STAS_dom"/>
</dbReference>
<evidence type="ECO:0000313" key="3">
    <source>
        <dbReference type="Proteomes" id="UP000465301"/>
    </source>
</evidence>
<dbReference type="AlphaFoldDB" id="A0A7I9Z7Z3"/>
<sequence length="143" mass="15871">MAQFAQAHVFVYARCLATVVRIDGEIDAANADDLAEAIRGFARLKTPVVLDLSRLRFVSVEGFRALLVVNDELRKARVHCSVVTGTAIRPLLRIVHDNGLATTGSVPEAFQTIEDNLAARRRFMSDLTRHRKTRRQVSRSAAS</sequence>
<gene>
    <name evidence="2" type="ORF">MTIM_29630</name>
</gene>
<reference evidence="2 3" key="1">
    <citation type="journal article" date="2019" name="Emerg. Microbes Infect.">
        <title>Comprehensive subspecies identification of 175 nontuberculous mycobacteria species based on 7547 genomic profiles.</title>
        <authorList>
            <person name="Matsumoto Y."/>
            <person name="Kinjo T."/>
            <person name="Motooka D."/>
            <person name="Nabeya D."/>
            <person name="Jung N."/>
            <person name="Uechi K."/>
            <person name="Horii T."/>
            <person name="Iida T."/>
            <person name="Fujita J."/>
            <person name="Nakamura S."/>
        </authorList>
    </citation>
    <scope>NUCLEOTIDE SEQUENCE [LARGE SCALE GENOMIC DNA]</scope>
    <source>
        <strain evidence="2 3">JCM 30726</strain>
    </source>
</reference>
<evidence type="ECO:0000313" key="2">
    <source>
        <dbReference type="EMBL" id="GFG97084.1"/>
    </source>
</evidence>
<proteinExistence type="predicted"/>